<dbReference type="AlphaFoldDB" id="A0A3M7PX38"/>
<keyword evidence="2" id="KW-1185">Reference proteome</keyword>
<evidence type="ECO:0000313" key="2">
    <source>
        <dbReference type="Proteomes" id="UP000276133"/>
    </source>
</evidence>
<evidence type="ECO:0000313" key="1">
    <source>
        <dbReference type="EMBL" id="RNA03311.1"/>
    </source>
</evidence>
<comment type="caution">
    <text evidence="1">The sequence shown here is derived from an EMBL/GenBank/DDBJ whole genome shotgun (WGS) entry which is preliminary data.</text>
</comment>
<organism evidence="1 2">
    <name type="scientific">Brachionus plicatilis</name>
    <name type="common">Marine rotifer</name>
    <name type="synonym">Brachionus muelleri</name>
    <dbReference type="NCBI Taxonomy" id="10195"/>
    <lineage>
        <taxon>Eukaryota</taxon>
        <taxon>Metazoa</taxon>
        <taxon>Spiralia</taxon>
        <taxon>Gnathifera</taxon>
        <taxon>Rotifera</taxon>
        <taxon>Eurotatoria</taxon>
        <taxon>Monogononta</taxon>
        <taxon>Pseudotrocha</taxon>
        <taxon>Ploima</taxon>
        <taxon>Brachionidae</taxon>
        <taxon>Brachionus</taxon>
    </lineage>
</organism>
<proteinExistence type="predicted"/>
<accession>A0A3M7PX38</accession>
<dbReference type="EMBL" id="REGN01008546">
    <property type="protein sequence ID" value="RNA03311.1"/>
    <property type="molecule type" value="Genomic_DNA"/>
</dbReference>
<gene>
    <name evidence="1" type="ORF">BpHYR1_008309</name>
</gene>
<reference evidence="1 2" key="1">
    <citation type="journal article" date="2018" name="Sci. Rep.">
        <title>Genomic signatures of local adaptation to the degree of environmental predictability in rotifers.</title>
        <authorList>
            <person name="Franch-Gras L."/>
            <person name="Hahn C."/>
            <person name="Garcia-Roger E.M."/>
            <person name="Carmona M.J."/>
            <person name="Serra M."/>
            <person name="Gomez A."/>
        </authorList>
    </citation>
    <scope>NUCLEOTIDE SEQUENCE [LARGE SCALE GENOMIC DNA]</scope>
    <source>
        <strain evidence="1">HYR1</strain>
    </source>
</reference>
<sequence length="116" mass="13185">MTNARINEFLADGKEQRVGCALDVLSPLCRASAKYKLCLKKGIKEKLEGFLENLFFLFPKEPPTDTFFRIIKLNAYKFNGKLLCDLFLSMLLFYSLGDNALLTAPIELDGGMENFY</sequence>
<dbReference type="Proteomes" id="UP000276133">
    <property type="component" value="Unassembled WGS sequence"/>
</dbReference>
<name>A0A3M7PX38_BRAPC</name>
<protein>
    <submittedName>
        <fullName evidence="1">Uncharacterized protein</fullName>
    </submittedName>
</protein>